<protein>
    <recommendedName>
        <fullName evidence="7">2-(3-amino-3-carboxypropyl)histidine synthase subunit 2</fullName>
    </recommendedName>
</protein>
<dbReference type="PANTHER" id="PTHR10762">
    <property type="entry name" value="DIPHTHAMIDE BIOSYNTHESIS PROTEIN"/>
    <property type="match status" value="1"/>
</dbReference>
<comment type="pathway">
    <text evidence="2 7">Protein modification; peptidyl-diphthamide biosynthesis.</text>
</comment>
<evidence type="ECO:0000256" key="1">
    <source>
        <dbReference type="ARBA" id="ARBA00001966"/>
    </source>
</evidence>
<proteinExistence type="inferred from homology"/>
<dbReference type="SFLD" id="SFLDG01121">
    <property type="entry name" value="Diphthamide_biosynthesis"/>
    <property type="match status" value="1"/>
</dbReference>
<name>A0A8H4N507_9PEZI</name>
<evidence type="ECO:0000256" key="8">
    <source>
        <dbReference type="SAM" id="MobiDB-lite"/>
    </source>
</evidence>
<feature type="compositionally biased region" description="Acidic residues" evidence="8">
    <location>
        <begin position="456"/>
        <end position="467"/>
    </location>
</feature>
<dbReference type="InterPro" id="IPR042265">
    <property type="entry name" value="DPH1/DPH2_3"/>
</dbReference>
<evidence type="ECO:0000256" key="6">
    <source>
        <dbReference type="ARBA" id="ARBA00023014"/>
    </source>
</evidence>
<evidence type="ECO:0000256" key="3">
    <source>
        <dbReference type="ARBA" id="ARBA00006179"/>
    </source>
</evidence>
<dbReference type="NCBIfam" id="TIGR00272">
    <property type="entry name" value="DPH2"/>
    <property type="match status" value="1"/>
</dbReference>
<evidence type="ECO:0000313" key="9">
    <source>
        <dbReference type="EMBL" id="KAF4309265.1"/>
    </source>
</evidence>
<comment type="cofactor">
    <cofactor evidence="1">
        <name>[4Fe-4S] cluster</name>
        <dbReference type="ChEBI" id="CHEBI:49883"/>
    </cofactor>
</comment>
<dbReference type="SFLD" id="SFLDF00408">
    <property type="entry name" value="Diphthamide_biosynthesis_famil"/>
    <property type="match status" value="1"/>
</dbReference>
<keyword evidence="5 7" id="KW-0408">Iron</keyword>
<evidence type="ECO:0000256" key="7">
    <source>
        <dbReference type="RuleBase" id="RU364133"/>
    </source>
</evidence>
<comment type="function">
    <text evidence="7">Required for the first step of diphthamide biosynthesis, a post-translational modification of histidine which occurs in elongation factor 2. DPH1 and DPH2 transfer a 3-amino-3-carboxypropyl (ACP) group from S-adenosyl-L-methionine (SAM) to a histidine residue, the reaction is assisted by a reduction system comprising DPH3 and a NADH-dependent reductase. Facilitates the reduction of the catalytic iron-sulfur cluster found in the DPH1 subunit.</text>
</comment>
<dbReference type="InterPro" id="IPR016435">
    <property type="entry name" value="DPH1/DPH2"/>
</dbReference>
<dbReference type="Pfam" id="PF01866">
    <property type="entry name" value="Diphthamide_syn"/>
    <property type="match status" value="1"/>
</dbReference>
<evidence type="ECO:0000313" key="10">
    <source>
        <dbReference type="Proteomes" id="UP000572817"/>
    </source>
</evidence>
<sequence length="593" mass="63852">MAAVPEVAPVLSTPDTHIFEDPTLPVDPSSLARTTDAQLAITYEIERTVQEIRAGRWKRIALQFPDHMLVDAPRVYAALSKGLDKARKAARRAPPTPVDVNGAAEELAKADINANGEAEDAEEQLYILGDTSYGACCVDEIAAEHVDADVVVHYGRSCLSPTARLPVIYVFTTRPLDLDPVVEVFKQTYPEKDQRIVLMADIPYSNHLPPLLDRLQNEGYTALFLTSIVHDPSSPLPNRAVPDEVKEDQEALRDYQLFHVSDPPTSLLLTLSSRVGAVHIYQTDTPKPTEALLVSSAQTLRRRYALLTRLSVEPVFGILINTLSVKNYLHVVDHVKEMIAAAGKKSYTFVVGKINAAKVANFSEVGGWVVIGCWESSLIESKDFWKPIITPFELQLTLQDDSERIWTGEWTGDFQAVLKGKDAGASSSEAVAATAEETNGSAEAEDGATAGGGNGETEEWDSEEESAPPEFDLRTGRYVSHARPMRATAAAGTSSNGERKGRAQINGASTASGGAGGHSLIKRANGDVAQIGGVVSPGAEFLRSKRTWQGLGSDFDTQADGESAEGSQTGARIEEGRGGLARGYVVGDDAEIT</sequence>
<accession>A0A8H4N507</accession>
<dbReference type="Proteomes" id="UP000572817">
    <property type="component" value="Unassembled WGS sequence"/>
</dbReference>
<evidence type="ECO:0000256" key="2">
    <source>
        <dbReference type="ARBA" id="ARBA00005156"/>
    </source>
</evidence>
<feature type="region of interest" description="Disordered" evidence="8">
    <location>
        <begin position="552"/>
        <end position="576"/>
    </location>
</feature>
<dbReference type="GO" id="GO:0005737">
    <property type="term" value="C:cytoplasm"/>
    <property type="evidence" value="ECO:0007669"/>
    <property type="project" value="UniProtKB-SubCell"/>
</dbReference>
<dbReference type="NCBIfam" id="TIGR00322">
    <property type="entry name" value="diphth2_R"/>
    <property type="match status" value="1"/>
</dbReference>
<dbReference type="Gene3D" id="3.40.50.11840">
    <property type="entry name" value="Diphthamide synthesis DPH1/DPH2 domain 1"/>
    <property type="match status" value="1"/>
</dbReference>
<dbReference type="PANTHER" id="PTHR10762:SF2">
    <property type="entry name" value="2-(3-AMINO-3-CARBOXYPROPYL)HISTIDINE SYNTHASE SUBUNIT 2"/>
    <property type="match status" value="1"/>
</dbReference>
<dbReference type="OrthoDB" id="449241at2759"/>
<comment type="subcellular location">
    <subcellularLocation>
        <location evidence="7">Cytoplasm</location>
    </subcellularLocation>
</comment>
<evidence type="ECO:0000256" key="4">
    <source>
        <dbReference type="ARBA" id="ARBA00022723"/>
    </source>
</evidence>
<dbReference type="EMBL" id="WWBZ02000016">
    <property type="protein sequence ID" value="KAF4309265.1"/>
    <property type="molecule type" value="Genomic_DNA"/>
</dbReference>
<evidence type="ECO:0000256" key="5">
    <source>
        <dbReference type="ARBA" id="ARBA00023004"/>
    </source>
</evidence>
<keyword evidence="6 7" id="KW-0411">Iron-sulfur</keyword>
<dbReference type="InterPro" id="IPR010014">
    <property type="entry name" value="DHP2"/>
</dbReference>
<dbReference type="GO" id="GO:0046872">
    <property type="term" value="F:metal ion binding"/>
    <property type="evidence" value="ECO:0007669"/>
    <property type="project" value="UniProtKB-KW"/>
</dbReference>
<dbReference type="AlphaFoldDB" id="A0A8H4N507"/>
<dbReference type="FunFam" id="3.40.50.11860:FF:000001">
    <property type="entry name" value="2-(3-amino-3-carboxypropyl)histidine synthase subunit 2"/>
    <property type="match status" value="1"/>
</dbReference>
<reference evidence="9" key="1">
    <citation type="submission" date="2020-04" db="EMBL/GenBank/DDBJ databases">
        <title>Genome Assembly and Annotation of Botryosphaeria dothidea sdau 11-99, a Latent Pathogen of Apple Fruit Ring Rot in China.</title>
        <authorList>
            <person name="Yu C."/>
            <person name="Diao Y."/>
            <person name="Lu Q."/>
            <person name="Zhao J."/>
            <person name="Cui S."/>
            <person name="Peng C."/>
            <person name="He B."/>
            <person name="Liu H."/>
        </authorList>
    </citation>
    <scope>NUCLEOTIDE SEQUENCE [LARGE SCALE GENOMIC DNA]</scope>
    <source>
        <strain evidence="9">Sdau11-99</strain>
    </source>
</reference>
<comment type="similarity">
    <text evidence="3 7">Belongs to the DPH1/DPH2 family. DPH2 subfamily.</text>
</comment>
<organism evidence="9 10">
    <name type="scientific">Botryosphaeria dothidea</name>
    <dbReference type="NCBI Taxonomy" id="55169"/>
    <lineage>
        <taxon>Eukaryota</taxon>
        <taxon>Fungi</taxon>
        <taxon>Dikarya</taxon>
        <taxon>Ascomycota</taxon>
        <taxon>Pezizomycotina</taxon>
        <taxon>Dothideomycetes</taxon>
        <taxon>Dothideomycetes incertae sedis</taxon>
        <taxon>Botryosphaeriales</taxon>
        <taxon>Botryosphaeriaceae</taxon>
        <taxon>Botryosphaeria</taxon>
    </lineage>
</organism>
<gene>
    <name evidence="9" type="ORF">GTA08_BOTSDO01905</name>
</gene>
<dbReference type="Gene3D" id="3.40.50.11860">
    <property type="entry name" value="Diphthamide synthesis DPH1/DPH2 domain 3"/>
    <property type="match status" value="1"/>
</dbReference>
<dbReference type="GO" id="GO:0051536">
    <property type="term" value="F:iron-sulfur cluster binding"/>
    <property type="evidence" value="ECO:0007669"/>
    <property type="project" value="UniProtKB-KW"/>
</dbReference>
<keyword evidence="10" id="KW-1185">Reference proteome</keyword>
<feature type="compositionally biased region" description="Low complexity" evidence="8">
    <location>
        <begin position="428"/>
        <end position="437"/>
    </location>
</feature>
<dbReference type="UniPathway" id="UPA00559"/>
<dbReference type="GO" id="GO:0017183">
    <property type="term" value="P:protein histidyl modification to diphthamide"/>
    <property type="evidence" value="ECO:0007669"/>
    <property type="project" value="UniProtKB-UniPathway"/>
</dbReference>
<dbReference type="SFLD" id="SFLDS00032">
    <property type="entry name" value="Radical_SAM_3-amino-3-carboxyp"/>
    <property type="match status" value="1"/>
</dbReference>
<keyword evidence="7" id="KW-0963">Cytoplasm</keyword>
<keyword evidence="4 7" id="KW-0479">Metal-binding</keyword>
<dbReference type="GO" id="GO:0090560">
    <property type="term" value="F:2-(3-amino-3-carboxypropyl)histidine synthase activity"/>
    <property type="evidence" value="ECO:0007669"/>
    <property type="project" value="InterPro"/>
</dbReference>
<comment type="caution">
    <text evidence="9">The sequence shown here is derived from an EMBL/GenBank/DDBJ whole genome shotgun (WGS) entry which is preliminary data.</text>
</comment>
<dbReference type="InterPro" id="IPR042263">
    <property type="entry name" value="DPH1/DPH2_1"/>
</dbReference>
<feature type="region of interest" description="Disordered" evidence="8">
    <location>
        <begin position="428"/>
        <end position="518"/>
    </location>
</feature>